<dbReference type="EMBL" id="DMAI01000003">
    <property type="protein sequence ID" value="HAE45829.1"/>
    <property type="molecule type" value="Genomic_DNA"/>
</dbReference>
<protein>
    <submittedName>
        <fullName evidence="1">Uncharacterized protein</fullName>
    </submittedName>
</protein>
<evidence type="ECO:0000313" key="2">
    <source>
        <dbReference type="Proteomes" id="UP000257706"/>
    </source>
</evidence>
<name>A0A3B9IF30_9PROT</name>
<comment type="caution">
    <text evidence="1">The sequence shown here is derived from an EMBL/GenBank/DDBJ whole genome shotgun (WGS) entry which is preliminary data.</text>
</comment>
<evidence type="ECO:0000313" key="1">
    <source>
        <dbReference type="EMBL" id="HAE45829.1"/>
    </source>
</evidence>
<gene>
    <name evidence="1" type="ORF">DCK97_00255</name>
</gene>
<dbReference type="Proteomes" id="UP000257706">
    <property type="component" value="Unassembled WGS sequence"/>
</dbReference>
<organism evidence="1 2">
    <name type="scientific">Tistrella mobilis</name>
    <dbReference type="NCBI Taxonomy" id="171437"/>
    <lineage>
        <taxon>Bacteria</taxon>
        <taxon>Pseudomonadati</taxon>
        <taxon>Pseudomonadota</taxon>
        <taxon>Alphaproteobacteria</taxon>
        <taxon>Geminicoccales</taxon>
        <taxon>Geminicoccaceae</taxon>
        <taxon>Tistrella</taxon>
    </lineage>
</organism>
<dbReference type="AlphaFoldDB" id="A0A3B9IF30"/>
<sequence>MADYPINIPALWVPAVVKGIKTQHRLPIPLIHPEGRTLASLMPLPVPYKPGDRLWVREAHALCHAYGQDRSDEVRWGPWGGLPMAVAPTLDRVCYYRSAFDRADPPRWRPSTGLPRWASRATLALTDVRVERLKDISEADIFAEGVRRIEMGPTWADRYALEPLTPADTLRSRSPSWVMPIAAFGAAWGRIYGTWGPKGWCANPWVVALTFTLTPHNIDKVTP</sequence>
<reference evidence="1 2" key="1">
    <citation type="journal article" date="2018" name="Nat. Biotechnol.">
        <title>A standardized bacterial taxonomy based on genome phylogeny substantially revises the tree of life.</title>
        <authorList>
            <person name="Parks D.H."/>
            <person name="Chuvochina M."/>
            <person name="Waite D.W."/>
            <person name="Rinke C."/>
            <person name="Skarshewski A."/>
            <person name="Chaumeil P.A."/>
            <person name="Hugenholtz P."/>
        </authorList>
    </citation>
    <scope>NUCLEOTIDE SEQUENCE [LARGE SCALE GENOMIC DNA]</scope>
    <source>
        <strain evidence="1">UBA8739</strain>
    </source>
</reference>
<proteinExistence type="predicted"/>
<accession>A0A3B9IF30</accession>